<evidence type="ECO:0000256" key="3">
    <source>
        <dbReference type="ARBA" id="ARBA00022475"/>
    </source>
</evidence>
<dbReference type="VEuPathDB" id="TriTrypDB:LdCL_360047500"/>
<accession>A0A504X1E8</accession>
<name>A0A504X1E8_LEIDO</name>
<evidence type="ECO:0000313" key="15">
    <source>
        <dbReference type="Proteomes" id="UP000318821"/>
    </source>
</evidence>
<dbReference type="PANTHER" id="PTHR31764:SF0">
    <property type="entry name" value="GENERATIVE CELL SPECIFIC-1_HAP2 DOMAIN-CONTAINING PROTEIN"/>
    <property type="match status" value="1"/>
</dbReference>
<sequence>MSRASGDNSTATAPSPNRGLDTATPAAPALQGASRRSSLANHRPRRRYRTCFVAMPPPTRVAFIALLLALVYSSHGLCAGPAVGGLTDGMGGTAAATAYVRSCDGASLPTPPGCGLKLVVDLTLDDSILTGSVLETEVTVTHALHQSLFPRDAGSNAAGTAATSLQVSLPPITVAIQRGAVQMRYGLTYLRTFPAALRDSVRVLRTAMSCDDGVTRCPSYMSMTGTLVSAPLGLCCLCTSVECALTSDLCNASMRAHFCFRTGAAGITCVQGEGITYHGWSVGSSSPYYTMHLSASGRGIAPTTLQLTTDAPEAQNGASALQLLRASDVLPEESNPKVDISGRVLFVPSAEHSRASRGTTSTGPVRDDDPAEWLLLPAPLVSVSGNDCDKVGISPDYFYSLSSTTQCNAQKGTCVRHQLADYRAADLEQIAQGVGGRYIGASLGTFTRQKMGEQEFLFDTVERTGGAMLRWTVNADGLAFQPLPVHGVLDAIKFDSSTGILYVTVRNNNTYGGLYYVAVGQCQGARASHCDSDGVTHECGRTALVAGANTSSLLQFSMVSDPPEEVGRTASCTVVFRDAAAALLASKNVSWTVEHTTTTPAPNAPKAEQCRRCAFRDLRCLFSTVCEWQMLLWTAVAVAVAWAPYAILAYWRMAWHVGAKFLAGLN</sequence>
<evidence type="ECO:0000256" key="11">
    <source>
        <dbReference type="SAM" id="MobiDB-lite"/>
    </source>
</evidence>
<feature type="region of interest" description="Disordered" evidence="11">
    <location>
        <begin position="1"/>
        <end position="42"/>
    </location>
</feature>
<dbReference type="VEuPathDB" id="TriTrypDB:LdBPK_364050.1"/>
<comment type="caution">
    <text evidence="14">The sequence shown here is derived from an EMBL/GenBank/DDBJ whole genome shotgun (WGS) entry which is preliminary data.</text>
</comment>
<dbReference type="InterPro" id="IPR040326">
    <property type="entry name" value="HAP2/GCS1"/>
</dbReference>
<evidence type="ECO:0000313" key="14">
    <source>
        <dbReference type="EMBL" id="TPP42053.1"/>
    </source>
</evidence>
<evidence type="ECO:0000256" key="5">
    <source>
        <dbReference type="ARBA" id="ARBA00022729"/>
    </source>
</evidence>
<organism evidence="14 15">
    <name type="scientific">Leishmania donovani</name>
    <dbReference type="NCBI Taxonomy" id="5661"/>
    <lineage>
        <taxon>Eukaryota</taxon>
        <taxon>Discoba</taxon>
        <taxon>Euglenozoa</taxon>
        <taxon>Kinetoplastea</taxon>
        <taxon>Metakinetoplastina</taxon>
        <taxon>Trypanosomatida</taxon>
        <taxon>Trypanosomatidae</taxon>
        <taxon>Leishmaniinae</taxon>
        <taxon>Leishmania</taxon>
    </lineage>
</organism>
<dbReference type="GO" id="GO:0008289">
    <property type="term" value="F:lipid binding"/>
    <property type="evidence" value="ECO:0007669"/>
    <property type="project" value="UniProtKB-KW"/>
</dbReference>
<keyword evidence="4 12" id="KW-0812">Transmembrane</keyword>
<dbReference type="GO" id="GO:0007338">
    <property type="term" value="P:single fertilization"/>
    <property type="evidence" value="ECO:0007669"/>
    <property type="project" value="UniProtKB-KW"/>
</dbReference>
<comment type="similarity">
    <text evidence="2">Belongs to the HAP2/GCS1 family.</text>
</comment>
<dbReference type="VEuPathDB" id="TriTrypDB:LDHU3_36.5430"/>
<feature type="compositionally biased region" description="Polar residues" evidence="11">
    <location>
        <begin position="1"/>
        <end position="15"/>
    </location>
</feature>
<gene>
    <name evidence="14" type="ORF">CGC20_27975</name>
</gene>
<evidence type="ECO:0000256" key="4">
    <source>
        <dbReference type="ARBA" id="ARBA00022692"/>
    </source>
</evidence>
<comment type="subcellular location">
    <subcellularLocation>
        <location evidence="1">Cell membrane</location>
        <topology evidence="1">Single-pass type I membrane protein</topology>
    </subcellularLocation>
</comment>
<keyword evidence="9" id="KW-1015">Disulfide bond</keyword>
<keyword evidence="8 12" id="KW-0472">Membrane</keyword>
<evidence type="ECO:0000256" key="8">
    <source>
        <dbReference type="ARBA" id="ARBA00023136"/>
    </source>
</evidence>
<reference evidence="15" key="1">
    <citation type="submission" date="2019-02" db="EMBL/GenBank/DDBJ databases">
        <title>FDA dAtabase for Regulatory Grade micrObial Sequences (FDA-ARGOS): Supporting development and validation of Infectious Disease Dx tests.</title>
        <authorList>
            <person name="Duncan R."/>
            <person name="Fisher C."/>
            <person name="Tallon L."/>
            <person name="Sadzewicz L."/>
            <person name="Sengamalay N."/>
            <person name="Ott S."/>
            <person name="Godinez A."/>
            <person name="Nagaraj S."/>
            <person name="Vavikolanu K."/>
            <person name="Vyas G."/>
            <person name="Nadendla S."/>
            <person name="Aluvathingal J."/>
            <person name="Sichtig H."/>
        </authorList>
    </citation>
    <scope>NUCLEOTIDE SEQUENCE [LARGE SCALE GENOMIC DNA]</scope>
    <source>
        <strain evidence="15">FDAARGOS_360</strain>
    </source>
</reference>
<dbReference type="PANTHER" id="PTHR31764">
    <property type="entry name" value="PROTEIN HAPLESS 2"/>
    <property type="match status" value="1"/>
</dbReference>
<keyword evidence="5" id="KW-0732">Signal</keyword>
<evidence type="ECO:0000256" key="10">
    <source>
        <dbReference type="ARBA" id="ARBA00023279"/>
    </source>
</evidence>
<dbReference type="AlphaFoldDB" id="A0A504X1E8"/>
<keyword evidence="10" id="KW-0278">Fertilization</keyword>
<dbReference type="EMBL" id="RHLD01000002">
    <property type="protein sequence ID" value="TPP42053.1"/>
    <property type="molecule type" value="Genomic_DNA"/>
</dbReference>
<evidence type="ECO:0000259" key="13">
    <source>
        <dbReference type="Pfam" id="PF10699"/>
    </source>
</evidence>
<evidence type="ECO:0000256" key="2">
    <source>
        <dbReference type="ARBA" id="ARBA00010929"/>
    </source>
</evidence>
<feature type="domain" description="Generative cell specific-1/HAP2" evidence="13">
    <location>
        <begin position="116"/>
        <end position="626"/>
    </location>
</feature>
<keyword evidence="3" id="KW-1003">Cell membrane</keyword>
<feature type="transmembrane region" description="Helical" evidence="12">
    <location>
        <begin position="51"/>
        <end position="72"/>
    </location>
</feature>
<evidence type="ECO:0000256" key="1">
    <source>
        <dbReference type="ARBA" id="ARBA00004251"/>
    </source>
</evidence>
<evidence type="ECO:0000256" key="7">
    <source>
        <dbReference type="ARBA" id="ARBA00023121"/>
    </source>
</evidence>
<keyword evidence="7" id="KW-0446">Lipid-binding</keyword>
<dbReference type="Proteomes" id="UP000318821">
    <property type="component" value="Unassembled WGS sequence"/>
</dbReference>
<evidence type="ECO:0000256" key="9">
    <source>
        <dbReference type="ARBA" id="ARBA00023157"/>
    </source>
</evidence>
<dbReference type="InterPro" id="IPR018928">
    <property type="entry name" value="HAP2/GCS1_dom"/>
</dbReference>
<dbReference type="Pfam" id="PF10699">
    <property type="entry name" value="HAP2-GCS1"/>
    <property type="match status" value="1"/>
</dbReference>
<feature type="transmembrane region" description="Helical" evidence="12">
    <location>
        <begin position="630"/>
        <end position="651"/>
    </location>
</feature>
<evidence type="ECO:0000256" key="6">
    <source>
        <dbReference type="ARBA" id="ARBA00022989"/>
    </source>
</evidence>
<evidence type="ECO:0000256" key="12">
    <source>
        <dbReference type="SAM" id="Phobius"/>
    </source>
</evidence>
<dbReference type="GO" id="GO:0005886">
    <property type="term" value="C:plasma membrane"/>
    <property type="evidence" value="ECO:0007669"/>
    <property type="project" value="UniProtKB-SubCell"/>
</dbReference>
<proteinExistence type="inferred from homology"/>
<keyword evidence="6 12" id="KW-1133">Transmembrane helix</keyword>
<protein>
    <submittedName>
        <fullName evidence="14">Male gamete fusion factor family protein</fullName>
    </submittedName>
</protein>